<feature type="compositionally biased region" description="Pro residues" evidence="1">
    <location>
        <begin position="1"/>
        <end position="12"/>
    </location>
</feature>
<feature type="region of interest" description="Disordered" evidence="1">
    <location>
        <begin position="1"/>
        <end position="29"/>
    </location>
</feature>
<feature type="compositionally biased region" description="Acidic residues" evidence="1">
    <location>
        <begin position="235"/>
        <end position="245"/>
    </location>
</feature>
<comment type="caution">
    <text evidence="2">The sequence shown here is derived from an EMBL/GenBank/DDBJ whole genome shotgun (WGS) entry which is preliminary data.</text>
</comment>
<dbReference type="EMBL" id="PYWC01000030">
    <property type="protein sequence ID" value="PWW76843.1"/>
    <property type="molecule type" value="Genomic_DNA"/>
</dbReference>
<sequence length="251" mass="27243">MPTLPLRPPAPKLEPEAPSTSELGLPAPPATPRRVCVLRPVAPQAHCHTIGPIGGNPCRFHNPGIRGSIPTISAPTRSVTPPGPPSSPSSPITATSTTSLPSSPLTGPGLSSRMTSSFSSPARIPKPKVTHAHKQARKLIRSVRRMHAQICVAKLSVLDESARRDVAGLKREVIVFLNTAQEVYFYLTAGDDGWRFDADFSRMAVVTGKWFRRWRGVRKELESRRERKGGWYGSGEEDDCGDDSGDFNGFS</sequence>
<evidence type="ECO:0000313" key="2">
    <source>
        <dbReference type="EMBL" id="PWW76843.1"/>
    </source>
</evidence>
<accession>A0A317SQY9</accession>
<evidence type="ECO:0000313" key="3">
    <source>
        <dbReference type="Proteomes" id="UP000246991"/>
    </source>
</evidence>
<reference evidence="2 3" key="1">
    <citation type="submission" date="2018-03" db="EMBL/GenBank/DDBJ databases">
        <title>Genomes of Pezizomycetes fungi and the evolution of truffles.</title>
        <authorList>
            <person name="Murat C."/>
            <person name="Payen T."/>
            <person name="Noel B."/>
            <person name="Kuo A."/>
            <person name="Martin F.M."/>
        </authorList>
    </citation>
    <scope>NUCLEOTIDE SEQUENCE [LARGE SCALE GENOMIC DNA]</scope>
    <source>
        <strain evidence="2">091103-1</strain>
    </source>
</reference>
<keyword evidence="3" id="KW-1185">Reference proteome</keyword>
<feature type="region of interest" description="Disordered" evidence="1">
    <location>
        <begin position="225"/>
        <end position="251"/>
    </location>
</feature>
<dbReference type="Proteomes" id="UP000246991">
    <property type="component" value="Unassembled WGS sequence"/>
</dbReference>
<protein>
    <submittedName>
        <fullName evidence="2">Uncharacterized protein</fullName>
    </submittedName>
</protein>
<feature type="region of interest" description="Disordered" evidence="1">
    <location>
        <begin position="61"/>
        <end position="132"/>
    </location>
</feature>
<proteinExistence type="predicted"/>
<feature type="compositionally biased region" description="Low complexity" evidence="1">
    <location>
        <begin position="89"/>
        <end position="112"/>
    </location>
</feature>
<dbReference type="OrthoDB" id="5422771at2759"/>
<organism evidence="2 3">
    <name type="scientific">Tuber magnatum</name>
    <name type="common">white Piedmont truffle</name>
    <dbReference type="NCBI Taxonomy" id="42249"/>
    <lineage>
        <taxon>Eukaryota</taxon>
        <taxon>Fungi</taxon>
        <taxon>Dikarya</taxon>
        <taxon>Ascomycota</taxon>
        <taxon>Pezizomycotina</taxon>
        <taxon>Pezizomycetes</taxon>
        <taxon>Pezizales</taxon>
        <taxon>Tuberaceae</taxon>
        <taxon>Tuber</taxon>
    </lineage>
</organism>
<evidence type="ECO:0000256" key="1">
    <source>
        <dbReference type="SAM" id="MobiDB-lite"/>
    </source>
</evidence>
<gene>
    <name evidence="2" type="ORF">C7212DRAFT_363789</name>
</gene>
<dbReference type="AlphaFoldDB" id="A0A317SQY9"/>
<name>A0A317SQY9_9PEZI</name>